<sequence length="246" mass="27784">MTTDQHKHCQRYQPSNPLPTQNGIWRQETTPKSSSTLTKTRLAAESKEINLLTARIIPYLTKLNLKTRKGDLRSVDRLLLTTAAMLGAATAAQALILYRVSQEPGQNPKQLLQKLTKRIQRAGLSVPAWWFAPEAQHTNNPHMHGLLLVDKSELKAIKACFKGLGSELKTPWSKALNHDLTLFLNPQKRETLRGYPTYCLKENPKIRYNEASQKLASELYDRLKALCHTQRWKSPAGAVLGTLMSH</sequence>
<keyword evidence="2" id="KW-1133">Transmembrane helix</keyword>
<evidence type="ECO:0000313" key="3">
    <source>
        <dbReference type="EMBL" id="SMA40077.1"/>
    </source>
</evidence>
<feature type="region of interest" description="Disordered" evidence="1">
    <location>
        <begin position="1"/>
        <end position="25"/>
    </location>
</feature>
<dbReference type="EMBL" id="FWPT01000002">
    <property type="protein sequence ID" value="SMA40077.1"/>
    <property type="molecule type" value="Genomic_DNA"/>
</dbReference>
<dbReference type="RefSeq" id="WP_133060412.1">
    <property type="nucleotide sequence ID" value="NZ_CBCSCN010000001.1"/>
</dbReference>
<gene>
    <name evidence="3" type="ORF">EHSB41UT_01136</name>
</gene>
<accession>A0A1X7AGH4</accession>
<name>A0A1X7AGH4_9GAMM</name>
<dbReference type="OrthoDB" id="5568266at2"/>
<feature type="compositionally biased region" description="Polar residues" evidence="1">
    <location>
        <begin position="12"/>
        <end position="25"/>
    </location>
</feature>
<keyword evidence="4" id="KW-1185">Reference proteome</keyword>
<dbReference type="AlphaFoldDB" id="A0A1X7AGH4"/>
<organism evidence="3 4">
    <name type="scientific">Parendozoicomonas haliclonae</name>
    <dbReference type="NCBI Taxonomy" id="1960125"/>
    <lineage>
        <taxon>Bacteria</taxon>
        <taxon>Pseudomonadati</taxon>
        <taxon>Pseudomonadota</taxon>
        <taxon>Gammaproteobacteria</taxon>
        <taxon>Oceanospirillales</taxon>
        <taxon>Endozoicomonadaceae</taxon>
        <taxon>Parendozoicomonas</taxon>
    </lineage>
</organism>
<evidence type="ECO:0000256" key="2">
    <source>
        <dbReference type="SAM" id="Phobius"/>
    </source>
</evidence>
<protein>
    <submittedName>
        <fullName evidence="3">Uncharacterized protein</fullName>
    </submittedName>
</protein>
<proteinExistence type="predicted"/>
<evidence type="ECO:0000256" key="1">
    <source>
        <dbReference type="SAM" id="MobiDB-lite"/>
    </source>
</evidence>
<keyword evidence="2" id="KW-0812">Transmembrane</keyword>
<keyword evidence="2" id="KW-0472">Membrane</keyword>
<feature type="transmembrane region" description="Helical" evidence="2">
    <location>
        <begin position="78"/>
        <end position="98"/>
    </location>
</feature>
<evidence type="ECO:0000313" key="4">
    <source>
        <dbReference type="Proteomes" id="UP000196573"/>
    </source>
</evidence>
<reference evidence="3 4" key="1">
    <citation type="submission" date="2017-03" db="EMBL/GenBank/DDBJ databases">
        <authorList>
            <person name="Afonso C.L."/>
            <person name="Miller P.J."/>
            <person name="Scott M.A."/>
            <person name="Spackman E."/>
            <person name="Goraichik I."/>
            <person name="Dimitrov K.M."/>
            <person name="Suarez D.L."/>
            <person name="Swayne D.E."/>
        </authorList>
    </citation>
    <scope>NUCLEOTIDE SEQUENCE [LARGE SCALE GENOMIC DNA]</scope>
    <source>
        <strain evidence="3">SB41UT1</strain>
    </source>
</reference>
<dbReference type="Proteomes" id="UP000196573">
    <property type="component" value="Unassembled WGS sequence"/>
</dbReference>